<organism evidence="1 2">
    <name type="scientific">Teratosphaeria nubilosa</name>
    <dbReference type="NCBI Taxonomy" id="161662"/>
    <lineage>
        <taxon>Eukaryota</taxon>
        <taxon>Fungi</taxon>
        <taxon>Dikarya</taxon>
        <taxon>Ascomycota</taxon>
        <taxon>Pezizomycotina</taxon>
        <taxon>Dothideomycetes</taxon>
        <taxon>Dothideomycetidae</taxon>
        <taxon>Mycosphaerellales</taxon>
        <taxon>Teratosphaeriaceae</taxon>
        <taxon>Teratosphaeria</taxon>
    </lineage>
</organism>
<sequence>MAFITSFCLDYGSHCGVLYCHRLNFFCTFAGDQYRSLGCLTSRVRARTSSLARKERRRRRGSISVGRNSIWLLGSLTPPAGFGHRYPGGSIPRMSTWVQTDIECVLAAELTYGVSGREDLKSMKPKREPRSIPVSIAGLCACGVRLGSAAAQNAIGFSHGLAWSWTPRGFPRRTFLHFRPCQL</sequence>
<evidence type="ECO:0000313" key="1">
    <source>
        <dbReference type="EMBL" id="KAF2773585.1"/>
    </source>
</evidence>
<dbReference type="AlphaFoldDB" id="A0A6G1LL31"/>
<name>A0A6G1LL31_9PEZI</name>
<gene>
    <name evidence="1" type="ORF">EJ03DRAFT_101807</name>
</gene>
<dbReference type="EMBL" id="ML995810">
    <property type="protein sequence ID" value="KAF2773585.1"/>
    <property type="molecule type" value="Genomic_DNA"/>
</dbReference>
<evidence type="ECO:0000313" key="2">
    <source>
        <dbReference type="Proteomes" id="UP000799436"/>
    </source>
</evidence>
<accession>A0A6G1LL31</accession>
<reference evidence="1" key="1">
    <citation type="journal article" date="2020" name="Stud. Mycol.">
        <title>101 Dothideomycetes genomes: a test case for predicting lifestyles and emergence of pathogens.</title>
        <authorList>
            <person name="Haridas S."/>
            <person name="Albert R."/>
            <person name="Binder M."/>
            <person name="Bloem J."/>
            <person name="Labutti K."/>
            <person name="Salamov A."/>
            <person name="Andreopoulos B."/>
            <person name="Baker S."/>
            <person name="Barry K."/>
            <person name="Bills G."/>
            <person name="Bluhm B."/>
            <person name="Cannon C."/>
            <person name="Castanera R."/>
            <person name="Culley D."/>
            <person name="Daum C."/>
            <person name="Ezra D."/>
            <person name="Gonzalez J."/>
            <person name="Henrissat B."/>
            <person name="Kuo A."/>
            <person name="Liang C."/>
            <person name="Lipzen A."/>
            <person name="Lutzoni F."/>
            <person name="Magnuson J."/>
            <person name="Mondo S."/>
            <person name="Nolan M."/>
            <person name="Ohm R."/>
            <person name="Pangilinan J."/>
            <person name="Park H.-J."/>
            <person name="Ramirez L."/>
            <person name="Alfaro M."/>
            <person name="Sun H."/>
            <person name="Tritt A."/>
            <person name="Yoshinaga Y."/>
            <person name="Zwiers L.-H."/>
            <person name="Turgeon B."/>
            <person name="Goodwin S."/>
            <person name="Spatafora J."/>
            <person name="Crous P."/>
            <person name="Grigoriev I."/>
        </authorList>
    </citation>
    <scope>NUCLEOTIDE SEQUENCE</scope>
    <source>
        <strain evidence="1">CBS 116005</strain>
    </source>
</reference>
<dbReference type="Proteomes" id="UP000799436">
    <property type="component" value="Unassembled WGS sequence"/>
</dbReference>
<proteinExistence type="predicted"/>
<protein>
    <submittedName>
        <fullName evidence="1">Uncharacterized protein</fullName>
    </submittedName>
</protein>
<keyword evidence="2" id="KW-1185">Reference proteome</keyword>